<keyword evidence="4" id="KW-1185">Reference proteome</keyword>
<dbReference type="InterPro" id="IPR015943">
    <property type="entry name" value="WD40/YVTN_repeat-like_dom_sf"/>
</dbReference>
<feature type="compositionally biased region" description="Polar residues" evidence="1">
    <location>
        <begin position="1046"/>
        <end position="1057"/>
    </location>
</feature>
<feature type="compositionally biased region" description="Low complexity" evidence="1">
    <location>
        <begin position="1112"/>
        <end position="1128"/>
    </location>
</feature>
<dbReference type="InterPro" id="IPR001810">
    <property type="entry name" value="F-box_dom"/>
</dbReference>
<feature type="compositionally biased region" description="Polar residues" evidence="1">
    <location>
        <begin position="1008"/>
        <end position="1018"/>
    </location>
</feature>
<feature type="compositionally biased region" description="Basic and acidic residues" evidence="1">
    <location>
        <begin position="908"/>
        <end position="927"/>
    </location>
</feature>
<feature type="region of interest" description="Disordered" evidence="1">
    <location>
        <begin position="999"/>
        <end position="1226"/>
    </location>
</feature>
<protein>
    <recommendedName>
        <fullName evidence="2">F-box domain-containing protein</fullName>
    </recommendedName>
</protein>
<feature type="region of interest" description="Disordered" evidence="1">
    <location>
        <begin position="899"/>
        <end position="927"/>
    </location>
</feature>
<dbReference type="Proteomes" id="UP000469559">
    <property type="component" value="Unassembled WGS sequence"/>
</dbReference>
<dbReference type="InterPro" id="IPR055589">
    <property type="entry name" value="DUF7165"/>
</dbReference>
<name>A0A8T9BJ45_9HELO</name>
<dbReference type="SUPFAM" id="SSF50969">
    <property type="entry name" value="YVTN repeat-like/Quinoprotein amine dehydrogenase"/>
    <property type="match status" value="1"/>
</dbReference>
<feature type="compositionally biased region" description="Basic and acidic residues" evidence="1">
    <location>
        <begin position="1311"/>
        <end position="1320"/>
    </location>
</feature>
<feature type="compositionally biased region" description="Basic and acidic residues" evidence="1">
    <location>
        <begin position="719"/>
        <end position="729"/>
    </location>
</feature>
<dbReference type="InterPro" id="IPR036047">
    <property type="entry name" value="F-box-like_dom_sf"/>
</dbReference>
<feature type="domain" description="F-box" evidence="2">
    <location>
        <begin position="52"/>
        <end position="98"/>
    </location>
</feature>
<evidence type="ECO:0000313" key="4">
    <source>
        <dbReference type="Proteomes" id="UP000469559"/>
    </source>
</evidence>
<feature type="region of interest" description="Disordered" evidence="1">
    <location>
        <begin position="1238"/>
        <end position="1320"/>
    </location>
</feature>
<accession>A0A8T9BJ45</accession>
<feature type="compositionally biased region" description="Basic and acidic residues" evidence="1">
    <location>
        <begin position="1257"/>
        <end position="1269"/>
    </location>
</feature>
<reference evidence="3 4" key="1">
    <citation type="submission" date="2018-05" db="EMBL/GenBank/DDBJ databases">
        <title>Whole genome sequencing for identification of molecular markers to develop diagnostic detection tools for the regulated plant pathogen Lachnellula willkommii.</title>
        <authorList>
            <person name="Giroux E."/>
            <person name="Bilodeau G."/>
        </authorList>
    </citation>
    <scope>NUCLEOTIDE SEQUENCE [LARGE SCALE GENOMIC DNA]</scope>
    <source>
        <strain evidence="3 4">CBS 203.66</strain>
    </source>
</reference>
<feature type="compositionally biased region" description="Polar residues" evidence="1">
    <location>
        <begin position="1174"/>
        <end position="1183"/>
    </location>
</feature>
<dbReference type="PROSITE" id="PS50181">
    <property type="entry name" value="FBOX"/>
    <property type="match status" value="1"/>
</dbReference>
<sequence>MDLKAGPTHAPRLYFDPDSGSWRRFQKTTSRTITMPSDGEKKSAGRVKPKAKTALERLPDEIIEQILQLTNPNGFASLIILNRKWRMVSQQAHLYTHHLARCPSYSAAHHAFMVPEDEDGLPRLRRLFAQEIKRNLFEAYLRPRETVISLVSTSISSSSAPGGEAFHFSLSPGGHYVLAYSSSRIHILDVTGPEVAIKRELKILRRPASTTITDDGSLLAVLSTDLQIDLYDLTGDHPKHTCAIALDHTPRTIALSSTGAVLAAAYDSGVEVSSLEPGSTSTERRAVKCYGVDSLAFSKDGTQLLGSTMQSRNPSTVVLTAPYYNPGASLPEESVSALWTTSILFPNGSRDCSHAVLLPSAIDYEASWTFTYDRVFETFRAVRIDDLRNGTTYFTGPTAESGSILKLLPSTLPAASKLGDLVAAGFQGSIWLYGVPEDLEALPNPSNAANSNSDSEVSTPLSQAGRRNSAPSLRSGNRLRESIGKTPQWQLLCDRARNTFVEGRNIGSLDRVSAMAWVNDMQTSFHGERLVAVAPGIVNTSPISEDDGMSPVDGGRISILDFDYAATDGKKRIITIEVGNNEPEILEEEHRDLDTEVAIVRRRTVAQRRGNRVSRAAMSATQNSHPEPPPVPRVEDDLGDPYAAPNNLAQRRASQHTAITEHSETSSIYEDLEAFDAPYSHTSPRSGTTLRRAATAAAVNRRLHPRAVAQEHIEYRRADGREEHPHESDADNWVPPPPPYTKEPVPPLPEHIQRSILAEAAAASNLQRAQTHRPLSFDFPSPNSGGLSRSRTIASTSSRGSRREAYPFHRSLSDATTQPMDRVSLEEERPRPVTMAPDDFDDLYDVSPPGTPPSALRREPDRRMDTNDRRGPENMELSTSERAARDRVNWERINWEQANREQANMEQASREQANREHAEREQEQIERVPETRAEVNTAPVNQITRRPVGAPTNDAASSPISSPSPAMIATLQQPASPVPLGTQPTDVILDRRLRDWEDASEAGPVKSSDATLPSSPNRESVRKEVPTRPTQEYQLTKPPPRVPVAQNRQQFIGSQPSDPVRYSHIPQTTSEPEPLLQRRAETLPANGRLQRSEKPLPLWKRSDTAPVNSTRSVSGPASPGSGFSSPSPEQLARLNNRTGRPLSIVDPSHPPRRLSGSSMGPQGPAGRSPHRQTWGFNQSPSQHEQAHSYTAPRVAVGSRPFTSPPNHRSNLGPHHASSSPLRLAPPMPKLETIHSAREQHEPSAYYTQKSTISRQPSRAERSAAKNIKDAKKKGWRQSMRREKKTLKKDRDGASSAGWTDVSEGAGVGRNGKREGKCVVM</sequence>
<dbReference type="SUPFAM" id="SSF81383">
    <property type="entry name" value="F-box domain"/>
    <property type="match status" value="1"/>
</dbReference>
<dbReference type="EMBL" id="QGMF01000188">
    <property type="protein sequence ID" value="TVY18232.1"/>
    <property type="molecule type" value="Genomic_DNA"/>
</dbReference>
<dbReference type="Gene3D" id="2.130.10.10">
    <property type="entry name" value="YVTN repeat-like/Quinoprotein amine dehydrogenase"/>
    <property type="match status" value="1"/>
</dbReference>
<dbReference type="InterPro" id="IPR011044">
    <property type="entry name" value="Quino_amine_DH_bsu"/>
</dbReference>
<dbReference type="OrthoDB" id="3925024at2759"/>
<evidence type="ECO:0000256" key="1">
    <source>
        <dbReference type="SAM" id="MobiDB-lite"/>
    </source>
</evidence>
<feature type="compositionally biased region" description="Polar residues" evidence="1">
    <location>
        <begin position="1245"/>
        <end position="1256"/>
    </location>
</feature>
<gene>
    <name evidence="3" type="ORF">LARI1_G004281</name>
</gene>
<feature type="compositionally biased region" description="Low complexity" evidence="1">
    <location>
        <begin position="443"/>
        <end position="455"/>
    </location>
</feature>
<organism evidence="3 4">
    <name type="scientific">Lachnellula arida</name>
    <dbReference type="NCBI Taxonomy" id="1316785"/>
    <lineage>
        <taxon>Eukaryota</taxon>
        <taxon>Fungi</taxon>
        <taxon>Dikarya</taxon>
        <taxon>Ascomycota</taxon>
        <taxon>Pezizomycotina</taxon>
        <taxon>Leotiomycetes</taxon>
        <taxon>Helotiales</taxon>
        <taxon>Lachnaceae</taxon>
        <taxon>Lachnellula</taxon>
    </lineage>
</organism>
<evidence type="ECO:0000313" key="3">
    <source>
        <dbReference type="EMBL" id="TVY18232.1"/>
    </source>
</evidence>
<feature type="region of interest" description="Disordered" evidence="1">
    <location>
        <begin position="719"/>
        <end position="742"/>
    </location>
</feature>
<feature type="compositionally biased region" description="Polar residues" evidence="1">
    <location>
        <begin position="1200"/>
        <end position="1209"/>
    </location>
</feature>
<feature type="region of interest" description="Disordered" evidence="1">
    <location>
        <begin position="774"/>
        <end position="883"/>
    </location>
</feature>
<feature type="region of interest" description="Disordered" evidence="1">
    <location>
        <begin position="606"/>
        <end position="645"/>
    </location>
</feature>
<proteinExistence type="predicted"/>
<feature type="region of interest" description="Disordered" evidence="1">
    <location>
        <begin position="443"/>
        <end position="480"/>
    </location>
</feature>
<feature type="compositionally biased region" description="Low complexity" evidence="1">
    <location>
        <begin position="788"/>
        <end position="799"/>
    </location>
</feature>
<feature type="compositionally biased region" description="Basic and acidic residues" evidence="1">
    <location>
        <begin position="856"/>
        <end position="873"/>
    </location>
</feature>
<evidence type="ECO:0000259" key="2">
    <source>
        <dbReference type="PROSITE" id="PS50181"/>
    </source>
</evidence>
<dbReference type="Pfam" id="PF23749">
    <property type="entry name" value="DUF7165"/>
    <property type="match status" value="1"/>
</dbReference>
<feature type="compositionally biased region" description="Polar residues" evidence="1">
    <location>
        <begin position="456"/>
        <end position="475"/>
    </location>
</feature>
<comment type="caution">
    <text evidence="3">The sequence shown here is derived from an EMBL/GenBank/DDBJ whole genome shotgun (WGS) entry which is preliminary data.</text>
</comment>